<dbReference type="SUPFAM" id="SSF49503">
    <property type="entry name" value="Cupredoxins"/>
    <property type="match status" value="1"/>
</dbReference>
<evidence type="ECO:0000256" key="3">
    <source>
        <dbReference type="SAM" id="MobiDB-lite"/>
    </source>
</evidence>
<dbReference type="RefSeq" id="WP_310900689.1">
    <property type="nucleotide sequence ID" value="NZ_JAMQOS010000004.1"/>
</dbReference>
<dbReference type="Pfam" id="PF00127">
    <property type="entry name" value="Copper-bind"/>
    <property type="match status" value="1"/>
</dbReference>
<protein>
    <submittedName>
        <fullName evidence="5">Plastocyanin/azurin family copper-binding protein</fullName>
    </submittedName>
</protein>
<dbReference type="InterPro" id="IPR008972">
    <property type="entry name" value="Cupredoxin"/>
</dbReference>
<keyword evidence="6" id="KW-1185">Reference proteome</keyword>
<organism evidence="5 6">
    <name type="scientific">Haloarcula onubensis</name>
    <dbReference type="NCBI Taxonomy" id="2950539"/>
    <lineage>
        <taxon>Archaea</taxon>
        <taxon>Methanobacteriati</taxon>
        <taxon>Methanobacteriota</taxon>
        <taxon>Stenosarchaea group</taxon>
        <taxon>Halobacteria</taxon>
        <taxon>Halobacteriales</taxon>
        <taxon>Haloarculaceae</taxon>
        <taxon>Haloarcula</taxon>
    </lineage>
</organism>
<dbReference type="Gene3D" id="2.60.40.420">
    <property type="entry name" value="Cupredoxins - blue copper proteins"/>
    <property type="match status" value="1"/>
</dbReference>
<evidence type="ECO:0000256" key="2">
    <source>
        <dbReference type="ARBA" id="ARBA00023008"/>
    </source>
</evidence>
<keyword evidence="1" id="KW-0479">Metal-binding</keyword>
<reference evidence="5 6" key="1">
    <citation type="submission" date="2022-06" db="EMBL/GenBank/DDBJ databases">
        <title>Halomicroarcula sp. a new haloarchaeum isolate from saline soil.</title>
        <authorList>
            <person name="Strakova D."/>
            <person name="Galisteo C."/>
            <person name="Sanchez-Porro C."/>
            <person name="Ventosa A."/>
        </authorList>
    </citation>
    <scope>NUCLEOTIDE SEQUENCE [LARGE SCALE GENOMIC DNA]</scope>
    <source>
        <strain evidence="5 6">S3CR25-11</strain>
    </source>
</reference>
<gene>
    <name evidence="5" type="ORF">NDI86_12005</name>
</gene>
<accession>A0ABU2FQ13</accession>
<comment type="caution">
    <text evidence="5">The sequence shown here is derived from an EMBL/GenBank/DDBJ whole genome shotgun (WGS) entry which is preliminary data.</text>
</comment>
<evidence type="ECO:0000313" key="5">
    <source>
        <dbReference type="EMBL" id="MDS0282850.1"/>
    </source>
</evidence>
<keyword evidence="2" id="KW-0186">Copper</keyword>
<feature type="region of interest" description="Disordered" evidence="3">
    <location>
        <begin position="123"/>
        <end position="142"/>
    </location>
</feature>
<name>A0ABU2FQ13_9EURY</name>
<dbReference type="EMBL" id="JAMQOS010000004">
    <property type="protein sequence ID" value="MDS0282850.1"/>
    <property type="molecule type" value="Genomic_DNA"/>
</dbReference>
<evidence type="ECO:0000259" key="4">
    <source>
        <dbReference type="Pfam" id="PF00127"/>
    </source>
</evidence>
<dbReference type="InterPro" id="IPR006311">
    <property type="entry name" value="TAT_signal"/>
</dbReference>
<dbReference type="InterPro" id="IPR000923">
    <property type="entry name" value="BlueCu_1"/>
</dbReference>
<evidence type="ECO:0000256" key="1">
    <source>
        <dbReference type="ARBA" id="ARBA00022723"/>
    </source>
</evidence>
<evidence type="ECO:0000313" key="6">
    <source>
        <dbReference type="Proteomes" id="UP001268864"/>
    </source>
</evidence>
<proteinExistence type="predicted"/>
<dbReference type="Proteomes" id="UP001268864">
    <property type="component" value="Unassembled WGS sequence"/>
</dbReference>
<feature type="domain" description="Blue (type 1) copper" evidence="4">
    <location>
        <begin position="65"/>
        <end position="174"/>
    </location>
</feature>
<sequence length="236" mass="25131">MGQLSLDATRRDLLRTVGAGAALSGLGGTVAAQTGGETAQRGRTGRRVHEVRTLISTPPTGDRPADFFYQPTGLRVRPGDVLRFVFETPDHNVVSYHPAFGMYRRVPTGVGPFTSPLLGWRPETIPDDQVQPPSETGGGQAAPDTWLLSLDVPGVYDVLCSPHEVYGMAMRVVVGDQTSAPFETADPSALPEPRVGPAGLARVTLTDPALAPRTIVDRGRVRWQDLQAVQSTPSGG</sequence>
<dbReference type="PROSITE" id="PS51318">
    <property type="entry name" value="TAT"/>
    <property type="match status" value="1"/>
</dbReference>